<dbReference type="GO" id="GO:0008360">
    <property type="term" value="P:regulation of cell shape"/>
    <property type="evidence" value="ECO:0007669"/>
    <property type="project" value="UniProtKB-KW"/>
</dbReference>
<feature type="domain" description="Penicillin-binding protein OB-like" evidence="30">
    <location>
        <begin position="321"/>
        <end position="436"/>
    </location>
</feature>
<evidence type="ECO:0000259" key="28">
    <source>
        <dbReference type="Pfam" id="PF00905"/>
    </source>
</evidence>
<dbReference type="AlphaFoldDB" id="H0FSV3"/>
<dbReference type="SUPFAM" id="SSF53955">
    <property type="entry name" value="Lysozyme-like"/>
    <property type="match status" value="1"/>
</dbReference>
<evidence type="ECO:0000256" key="20">
    <source>
        <dbReference type="ARBA" id="ARBA00023251"/>
    </source>
</evidence>
<dbReference type="SUPFAM" id="SSF56601">
    <property type="entry name" value="beta-lactamase/transpeptidase-like"/>
    <property type="match status" value="1"/>
</dbReference>
<dbReference type="GO" id="GO:0008658">
    <property type="term" value="F:penicillin binding"/>
    <property type="evidence" value="ECO:0007669"/>
    <property type="project" value="InterPro"/>
</dbReference>
<dbReference type="InterPro" id="IPR023346">
    <property type="entry name" value="Lysozyme-like_dom_sf"/>
</dbReference>
<comment type="subcellular location">
    <subcellularLocation>
        <location evidence="1">Cell inner membrane</location>
        <topology evidence="1">Single-pass type II membrane protein</topology>
    </subcellularLocation>
</comment>
<dbReference type="EMBL" id="AGVV01000001">
    <property type="protein sequence ID" value="EHK80053.1"/>
    <property type="molecule type" value="Genomic_DNA"/>
</dbReference>
<evidence type="ECO:0000256" key="19">
    <source>
        <dbReference type="ARBA" id="ARBA00023136"/>
    </source>
</evidence>
<evidence type="ECO:0000259" key="30">
    <source>
        <dbReference type="Pfam" id="PF17092"/>
    </source>
</evidence>
<dbReference type="Pfam" id="PF00912">
    <property type="entry name" value="Transgly"/>
    <property type="match status" value="1"/>
</dbReference>
<evidence type="ECO:0000256" key="1">
    <source>
        <dbReference type="ARBA" id="ARBA00004249"/>
    </source>
</evidence>
<evidence type="ECO:0000256" key="15">
    <source>
        <dbReference type="ARBA" id="ARBA00022960"/>
    </source>
</evidence>
<dbReference type="Proteomes" id="UP000004038">
    <property type="component" value="Unassembled WGS sequence"/>
</dbReference>
<evidence type="ECO:0000256" key="17">
    <source>
        <dbReference type="ARBA" id="ARBA00022984"/>
    </source>
</evidence>
<organism evidence="31 32">
    <name type="scientific">Sinorhizobium meliloti CCNWSX0020</name>
    <dbReference type="NCBI Taxonomy" id="1107881"/>
    <lineage>
        <taxon>Bacteria</taxon>
        <taxon>Pseudomonadati</taxon>
        <taxon>Pseudomonadota</taxon>
        <taxon>Alphaproteobacteria</taxon>
        <taxon>Hyphomicrobiales</taxon>
        <taxon>Rhizobiaceae</taxon>
        <taxon>Sinorhizobium/Ensifer group</taxon>
        <taxon>Sinorhizobium</taxon>
    </lineage>
</organism>
<dbReference type="InterPro" id="IPR050396">
    <property type="entry name" value="Glycosyltr_51/Transpeptidase"/>
</dbReference>
<dbReference type="NCBIfam" id="TIGR02074">
    <property type="entry name" value="PBP_1a_fam"/>
    <property type="match status" value="1"/>
</dbReference>
<dbReference type="GO" id="GO:0071555">
    <property type="term" value="P:cell wall organization"/>
    <property type="evidence" value="ECO:0007669"/>
    <property type="project" value="UniProtKB-KW"/>
</dbReference>
<evidence type="ECO:0000256" key="22">
    <source>
        <dbReference type="ARBA" id="ARBA00023316"/>
    </source>
</evidence>
<protein>
    <recommendedName>
        <fullName evidence="6">Penicillin-binding protein 1A</fullName>
        <ecNumber evidence="24">2.4.99.28</ecNumber>
        <ecNumber evidence="5">3.4.16.4</ecNumber>
    </recommendedName>
</protein>
<dbReference type="PANTHER" id="PTHR32282">
    <property type="entry name" value="BINDING PROTEIN TRANSPEPTIDASE, PUTATIVE-RELATED"/>
    <property type="match status" value="1"/>
</dbReference>
<comment type="similarity">
    <text evidence="4">In the N-terminal section; belongs to the glycosyltransferase 51 family.</text>
</comment>
<dbReference type="EC" id="3.4.16.4" evidence="5"/>
<comment type="pathway">
    <text evidence="26">Glycan biosynthesis.</text>
</comment>
<evidence type="ECO:0000256" key="6">
    <source>
        <dbReference type="ARBA" id="ARBA00018638"/>
    </source>
</evidence>
<comment type="catalytic activity">
    <reaction evidence="25">
        <text>[GlcNAc-(1-&gt;4)-Mur2Ac(oyl-L-Ala-gamma-D-Glu-L-Lys-D-Ala-D-Ala)](n)-di-trans,octa-cis-undecaprenyl diphosphate + beta-D-GlcNAc-(1-&gt;4)-Mur2Ac(oyl-L-Ala-gamma-D-Glu-L-Lys-D-Ala-D-Ala)-di-trans,octa-cis-undecaprenyl diphosphate = [GlcNAc-(1-&gt;4)-Mur2Ac(oyl-L-Ala-gamma-D-Glu-L-Lys-D-Ala-D-Ala)](n+1)-di-trans,octa-cis-undecaprenyl diphosphate + di-trans,octa-cis-undecaprenyl diphosphate + H(+)</text>
        <dbReference type="Rhea" id="RHEA:23708"/>
        <dbReference type="Rhea" id="RHEA-COMP:9602"/>
        <dbReference type="Rhea" id="RHEA-COMP:9603"/>
        <dbReference type="ChEBI" id="CHEBI:15378"/>
        <dbReference type="ChEBI" id="CHEBI:58405"/>
        <dbReference type="ChEBI" id="CHEBI:60033"/>
        <dbReference type="ChEBI" id="CHEBI:78435"/>
        <dbReference type="EC" id="2.4.99.28"/>
    </reaction>
</comment>
<dbReference type="GO" id="GO:0030288">
    <property type="term" value="C:outer membrane-bounded periplasmic space"/>
    <property type="evidence" value="ECO:0007669"/>
    <property type="project" value="TreeGrafter"/>
</dbReference>
<evidence type="ECO:0000256" key="12">
    <source>
        <dbReference type="ARBA" id="ARBA00022679"/>
    </source>
</evidence>
<dbReference type="FunFam" id="1.10.3810.10:FF:000003">
    <property type="entry name" value="Penicillin-binding protein 1a"/>
    <property type="match status" value="1"/>
</dbReference>
<evidence type="ECO:0000256" key="2">
    <source>
        <dbReference type="ARBA" id="ARBA00004752"/>
    </source>
</evidence>
<evidence type="ECO:0000256" key="11">
    <source>
        <dbReference type="ARBA" id="ARBA00022676"/>
    </source>
</evidence>
<evidence type="ECO:0000256" key="4">
    <source>
        <dbReference type="ARBA" id="ARBA00007739"/>
    </source>
</evidence>
<dbReference type="EC" id="2.4.99.28" evidence="24"/>
<dbReference type="InterPro" id="IPR001264">
    <property type="entry name" value="Glyco_trans_51"/>
</dbReference>
<dbReference type="GO" id="GO:0008955">
    <property type="term" value="F:peptidoglycan glycosyltransferase activity"/>
    <property type="evidence" value="ECO:0007669"/>
    <property type="project" value="UniProtKB-EC"/>
</dbReference>
<dbReference type="Gene3D" id="1.10.3810.10">
    <property type="entry name" value="Biosynthetic peptidoglycan transglycosylase-like"/>
    <property type="match status" value="1"/>
</dbReference>
<evidence type="ECO:0000256" key="21">
    <source>
        <dbReference type="ARBA" id="ARBA00023268"/>
    </source>
</evidence>
<keyword evidence="10" id="KW-0645">Protease</keyword>
<evidence type="ECO:0000256" key="16">
    <source>
        <dbReference type="ARBA" id="ARBA00022968"/>
    </source>
</evidence>
<dbReference type="Pfam" id="PF17092">
    <property type="entry name" value="PCB_OB"/>
    <property type="match status" value="1"/>
</dbReference>
<evidence type="ECO:0000256" key="23">
    <source>
        <dbReference type="ARBA" id="ARBA00034000"/>
    </source>
</evidence>
<comment type="similarity">
    <text evidence="3">In the C-terminal section; belongs to the transpeptidase family.</text>
</comment>
<proteinExistence type="inferred from homology"/>
<keyword evidence="20" id="KW-0046">Antibiotic resistance</keyword>
<keyword evidence="7" id="KW-1003">Cell membrane</keyword>
<evidence type="ECO:0000313" key="32">
    <source>
        <dbReference type="Proteomes" id="UP000004038"/>
    </source>
</evidence>
<evidence type="ECO:0000256" key="25">
    <source>
        <dbReference type="ARBA" id="ARBA00049902"/>
    </source>
</evidence>
<evidence type="ECO:0000256" key="7">
    <source>
        <dbReference type="ARBA" id="ARBA00022475"/>
    </source>
</evidence>
<evidence type="ECO:0000256" key="26">
    <source>
        <dbReference type="ARBA" id="ARBA00060592"/>
    </source>
</evidence>
<evidence type="ECO:0000256" key="13">
    <source>
        <dbReference type="ARBA" id="ARBA00022692"/>
    </source>
</evidence>
<dbReference type="Pfam" id="PF00905">
    <property type="entry name" value="Transpeptidase"/>
    <property type="match status" value="1"/>
</dbReference>
<dbReference type="GO" id="GO:0046677">
    <property type="term" value="P:response to antibiotic"/>
    <property type="evidence" value="ECO:0007669"/>
    <property type="project" value="UniProtKB-KW"/>
</dbReference>
<evidence type="ECO:0000256" key="18">
    <source>
        <dbReference type="ARBA" id="ARBA00022989"/>
    </source>
</evidence>
<evidence type="ECO:0000313" key="31">
    <source>
        <dbReference type="EMBL" id="EHK80053.1"/>
    </source>
</evidence>
<feature type="transmembrane region" description="Helical" evidence="27">
    <location>
        <begin position="6"/>
        <end position="27"/>
    </location>
</feature>
<comment type="catalytic activity">
    <reaction evidence="23">
        <text>Preferential cleavage: (Ac)2-L-Lys-D-Ala-|-D-Ala. Also transpeptidation of peptidyl-alanyl moieties that are N-acyl substituents of D-alanine.</text>
        <dbReference type="EC" id="3.4.16.4"/>
    </reaction>
</comment>
<dbReference type="InterPro" id="IPR031376">
    <property type="entry name" value="PCB_OB"/>
</dbReference>
<evidence type="ECO:0000256" key="27">
    <source>
        <dbReference type="SAM" id="Phobius"/>
    </source>
</evidence>
<dbReference type="PATRIC" id="fig|1107881.3.peg.223"/>
<keyword evidence="12" id="KW-0808">Transferase</keyword>
<evidence type="ECO:0000256" key="8">
    <source>
        <dbReference type="ARBA" id="ARBA00022519"/>
    </source>
</evidence>
<keyword evidence="11" id="KW-0328">Glycosyltransferase</keyword>
<dbReference type="PANTHER" id="PTHR32282:SF27">
    <property type="entry name" value="PENICILLIN-BINDING PROTEIN 1A"/>
    <property type="match status" value="1"/>
</dbReference>
<evidence type="ECO:0000256" key="14">
    <source>
        <dbReference type="ARBA" id="ARBA00022801"/>
    </source>
</evidence>
<comment type="pathway">
    <text evidence="2">Cell wall biogenesis; peptidoglycan biosynthesis.</text>
</comment>
<dbReference type="UniPathway" id="UPA00219"/>
<dbReference type="GO" id="GO:0009002">
    <property type="term" value="F:serine-type D-Ala-D-Ala carboxypeptidase activity"/>
    <property type="evidence" value="ECO:0007669"/>
    <property type="project" value="UniProtKB-EC"/>
</dbReference>
<evidence type="ECO:0000256" key="10">
    <source>
        <dbReference type="ARBA" id="ARBA00022670"/>
    </source>
</evidence>
<keyword evidence="22" id="KW-0961">Cell wall biogenesis/degradation</keyword>
<keyword evidence="21" id="KW-0511">Multifunctional enzyme</keyword>
<dbReference type="RefSeq" id="WP_003525497.1">
    <property type="nucleotide sequence ID" value="NZ_AGVV01000001.1"/>
</dbReference>
<evidence type="ECO:0000256" key="24">
    <source>
        <dbReference type="ARBA" id="ARBA00044770"/>
    </source>
</evidence>
<keyword evidence="15" id="KW-0133">Cell shape</keyword>
<name>H0FSV3_RHIML</name>
<sequence length="813" mass="88051">MKFIGYIFGIASAALLAIFGIGAVYLWEIAKDLPDHRKLAAWEPALMTRFYAYDGTPIAEYAKERRLYLPMGAIPERVKAAFLSAEDKSFYSHSGIDVLSIVKAAWSNAVNLGSGQRMIGASTITQQLAKNFLLSSDRTLERKIKEAVLSIRIEHSLSKDRILELYLNDIYLGLGAYGIAAGALTYFDKSVSELTVAEAAYLAAVPKGPNNYNPHRHPERAVGRRNWVIGQMQRNGFVSAAEASSMTARPLGVKPRAETPLMAEANYFAEEVRREVAGRYGEAALYNAGLSVRTTLDPTLQAAALKALRAGLVDYDQARGFRGPVAHIDVSEDWTVALAEQETLTDVKEWQLAVVLSSSDAGVRIGLRSAKPGPEHAPSSPETGFIGSKTMRWALKLSAEGRIRQVDSIEKVLSPGDVIHVEKAEDGHLLRQIPEVQGAIVSMDPNTGRVLASVGGFSFARSRFNRATQASRQPGSAFKPFVYAAALDTGYTPATLVMDAPFSLPDGAGRLWKPKNYDGKFGGPSTLRTGLEKSRNLMTVRLARHLGMDVVAEYGRAFGLYDKLAPYLPMSLGAGETTLTRLVSAYAVLANGGHAVQPSMIDRIQDRHGRTIFRHDDRACDRCNAASWHHQDEPVLRDTRKQVLDPMTAYQVTSMLRGVVERGTAHRVAQLGAPVAGKTGTTNDEKDVWFVGYTPTLVTGIFMGYDAPKPMGYGETGGGLAAPIFIDFMKVAMRGKPAVDFPVPQGLTFASVNRRTGKRAASGDPGSAVEVFKPGTGPCLTECPVIDGFGAEGAEELPAALREQLLTAPQGLY</sequence>
<evidence type="ECO:0000259" key="29">
    <source>
        <dbReference type="Pfam" id="PF00912"/>
    </source>
</evidence>
<feature type="domain" description="Glycosyl transferase family 51" evidence="29">
    <location>
        <begin position="55"/>
        <end position="233"/>
    </location>
</feature>
<keyword evidence="9" id="KW-0121">Carboxypeptidase</keyword>
<dbReference type="InterPro" id="IPR012338">
    <property type="entry name" value="Beta-lactam/transpept-like"/>
</dbReference>
<keyword evidence="8" id="KW-0997">Cell inner membrane</keyword>
<dbReference type="InterPro" id="IPR001460">
    <property type="entry name" value="PCN-bd_Tpept"/>
</dbReference>
<dbReference type="GO" id="GO:0006508">
    <property type="term" value="P:proteolysis"/>
    <property type="evidence" value="ECO:0007669"/>
    <property type="project" value="UniProtKB-KW"/>
</dbReference>
<evidence type="ECO:0000256" key="3">
    <source>
        <dbReference type="ARBA" id="ARBA00007090"/>
    </source>
</evidence>
<dbReference type="GO" id="GO:0009252">
    <property type="term" value="P:peptidoglycan biosynthetic process"/>
    <property type="evidence" value="ECO:0007669"/>
    <property type="project" value="UniProtKB-UniPathway"/>
</dbReference>
<keyword evidence="16" id="KW-0735">Signal-anchor</keyword>
<feature type="domain" description="Penicillin-binding protein transpeptidase" evidence="28">
    <location>
        <begin position="438"/>
        <end position="730"/>
    </location>
</feature>
<dbReference type="InterPro" id="IPR036950">
    <property type="entry name" value="PBP_transglycosylase"/>
</dbReference>
<keyword evidence="19 27" id="KW-0472">Membrane</keyword>
<keyword evidence="18 27" id="KW-1133">Transmembrane helix</keyword>
<reference evidence="31 32" key="1">
    <citation type="journal article" date="2012" name="J. Bacteriol.">
        <title>Draft Genome Sequence of Sinorhizobium meliloti CCNWSX0020, a Nitrogen-Fixing Symbiont with Copper Tolerance Capability Isolated from Lead-Zinc Mine Tailings.</title>
        <authorList>
            <person name="Li Z."/>
            <person name="Ma Z."/>
            <person name="Hao X."/>
            <person name="Wei G."/>
        </authorList>
    </citation>
    <scope>NUCLEOTIDE SEQUENCE [LARGE SCALE GENOMIC DNA]</scope>
    <source>
        <strain evidence="31 32">CCNWSX0020</strain>
    </source>
</reference>
<keyword evidence="14" id="KW-0378">Hydrolase</keyword>
<dbReference type="GO" id="GO:0005886">
    <property type="term" value="C:plasma membrane"/>
    <property type="evidence" value="ECO:0007669"/>
    <property type="project" value="UniProtKB-SubCell"/>
</dbReference>
<evidence type="ECO:0000256" key="5">
    <source>
        <dbReference type="ARBA" id="ARBA00012448"/>
    </source>
</evidence>
<accession>H0FSV3</accession>
<keyword evidence="17" id="KW-0573">Peptidoglycan synthesis</keyword>
<dbReference type="Gene3D" id="3.40.710.10">
    <property type="entry name" value="DD-peptidase/beta-lactamase superfamily"/>
    <property type="match status" value="2"/>
</dbReference>
<gene>
    <name evidence="31" type="ORF">SM0020_01090</name>
</gene>
<keyword evidence="13 27" id="KW-0812">Transmembrane</keyword>
<evidence type="ECO:0000256" key="9">
    <source>
        <dbReference type="ARBA" id="ARBA00022645"/>
    </source>
</evidence>